<evidence type="ECO:0000313" key="1">
    <source>
        <dbReference type="EMBL" id="GHI41152.1"/>
    </source>
</evidence>
<name>A0ABQ3QV46_9ACTN</name>
<dbReference type="EMBL" id="BNDY01000017">
    <property type="protein sequence ID" value="GHI41152.1"/>
    <property type="molecule type" value="Genomic_DNA"/>
</dbReference>
<reference evidence="1" key="1">
    <citation type="submission" date="2024-05" db="EMBL/GenBank/DDBJ databases">
        <title>Whole genome shotgun sequence of Streptomyces violascens NBRC 12920.</title>
        <authorList>
            <person name="Komaki H."/>
            <person name="Tamura T."/>
        </authorList>
    </citation>
    <scope>NUCLEOTIDE SEQUENCE</scope>
    <source>
        <strain evidence="1">NBRC 12920</strain>
    </source>
</reference>
<evidence type="ECO:0000313" key="2">
    <source>
        <dbReference type="Proteomes" id="UP001050808"/>
    </source>
</evidence>
<keyword evidence="2" id="KW-1185">Reference proteome</keyword>
<proteinExistence type="predicted"/>
<comment type="caution">
    <text evidence="1">The sequence shown here is derived from an EMBL/GenBank/DDBJ whole genome shotgun (WGS) entry which is preliminary data.</text>
</comment>
<dbReference type="Proteomes" id="UP001050808">
    <property type="component" value="Unassembled WGS sequence"/>
</dbReference>
<protein>
    <submittedName>
        <fullName evidence="1">Uncharacterized protein</fullName>
    </submittedName>
</protein>
<sequence length="74" mass="7716">MDAEPLHEVRVERVRDGVLEGLDSLFGGRRAQPGEGIGALVLPKPTLDTGPSLYDIAHDGHGTGAPQRATDATG</sequence>
<accession>A0ABQ3QV46</accession>
<gene>
    <name evidence="1" type="ORF">Sviol_55600</name>
</gene>
<organism evidence="1 2">
    <name type="scientific">Streptomyces violascens</name>
    <dbReference type="NCBI Taxonomy" id="67381"/>
    <lineage>
        <taxon>Bacteria</taxon>
        <taxon>Bacillati</taxon>
        <taxon>Actinomycetota</taxon>
        <taxon>Actinomycetes</taxon>
        <taxon>Kitasatosporales</taxon>
        <taxon>Streptomycetaceae</taxon>
        <taxon>Streptomyces</taxon>
    </lineage>
</organism>